<keyword evidence="2" id="KW-1185">Reference proteome</keyword>
<gene>
    <name evidence="1" type="ORF">NL394_21190</name>
</gene>
<protein>
    <submittedName>
        <fullName evidence="1">Uncharacterized protein</fullName>
    </submittedName>
</protein>
<sequence length="62" mass="6806">MGRLQPLYEVDPAKSIFDVSVCLLIAAAPVKGQVFEHRLVRVEAEFITPCATGELLGFDEQS</sequence>
<proteinExistence type="predicted"/>
<dbReference type="EMBL" id="CP101185">
    <property type="protein sequence ID" value="UYV97509.1"/>
    <property type="molecule type" value="Genomic_DNA"/>
</dbReference>
<dbReference type="AlphaFoldDB" id="A0AAX3EK96"/>
<organism evidence="1 2">
    <name type="scientific">Paenarthrobacter ureafaciens</name>
    <dbReference type="NCBI Taxonomy" id="37931"/>
    <lineage>
        <taxon>Bacteria</taxon>
        <taxon>Bacillati</taxon>
        <taxon>Actinomycetota</taxon>
        <taxon>Actinomycetes</taxon>
        <taxon>Micrococcales</taxon>
        <taxon>Micrococcaceae</taxon>
        <taxon>Paenarthrobacter</taxon>
    </lineage>
</organism>
<evidence type="ECO:0000313" key="2">
    <source>
        <dbReference type="Proteomes" id="UP001163293"/>
    </source>
</evidence>
<evidence type="ECO:0000313" key="1">
    <source>
        <dbReference type="EMBL" id="UYV97509.1"/>
    </source>
</evidence>
<name>A0AAX3EK96_PAEUR</name>
<dbReference type="Proteomes" id="UP001163293">
    <property type="component" value="Chromosome"/>
</dbReference>
<accession>A0AAX3EK96</accession>
<reference evidence="1" key="1">
    <citation type="submission" date="2022-07" db="EMBL/GenBank/DDBJ databases">
        <authorList>
            <person name="Wu T."/>
        </authorList>
    </citation>
    <scope>NUCLEOTIDE SEQUENCE</scope>
    <source>
        <strain evidence="1">SD-1</strain>
    </source>
</reference>